<dbReference type="EMBL" id="UGVI01000001">
    <property type="protein sequence ID" value="SUE13817.1"/>
    <property type="molecule type" value="Genomic_DNA"/>
</dbReference>
<keyword evidence="3 7" id="KW-1133">Transmembrane helix</keyword>
<gene>
    <name evidence="9" type="primary">yceG</name>
    <name evidence="7" type="synonym">mltG</name>
    <name evidence="9" type="ORF">NCTC13296_00645</name>
</gene>
<dbReference type="GO" id="GO:0009252">
    <property type="term" value="P:peptidoglycan biosynthetic process"/>
    <property type="evidence" value="ECO:0007669"/>
    <property type="project" value="UniProtKB-UniRule"/>
</dbReference>
<feature type="compositionally biased region" description="Basic and acidic residues" evidence="8">
    <location>
        <begin position="1"/>
        <end position="18"/>
    </location>
</feature>
<feature type="site" description="Important for catalytic activity" evidence="7">
    <location>
        <position position="523"/>
    </location>
</feature>
<keyword evidence="1 7" id="KW-1003">Cell membrane</keyword>
<evidence type="ECO:0000256" key="8">
    <source>
        <dbReference type="SAM" id="MobiDB-lite"/>
    </source>
</evidence>
<dbReference type="Gene3D" id="3.30.1490.480">
    <property type="entry name" value="Endolytic murein transglycosylase"/>
    <property type="match status" value="1"/>
</dbReference>
<sequence>MSRHGRHDDHSENGREDLFADPYAGGYTQPPVDRTGPADPQRSDRGYRYDDPYAPDPYARDAYGHDPHAGDPYGEGHSGGAPSAGRPGPDDHETTVLNFGPGAFDGPPPGTVDGPPSGAPGYHPHATAGRPEQGYVDDDHADQDYGEQGYGEQGYGEQGYGEQGYGEQGYGEQGYGEQGYGEQGYGEQGYGERGYDDGGHLDDEYPGGYSYAARDDYRDTDRRDDYADYVDDDADDDTAEQRAVPAAVGGSDHPARRDPKARKRKRRGRVVGALAAAILLLVVAGGGYLAYDRLLGPDLPPDFTGPAGPAVVVQVAPGDTAGEIGSEFVDKGVVASSAAFYEAAVQNSGMNSLHPGFYQVPTNIPAVDAVAALVDPASRVGALVISEGRQLHDIRDVNTGAVRKGIYTLIAEASCHGDAAAENCITYEELDAAGSTPDLQALGVPEWARDAVANVPDRRRQLEGLIAAGSWDFDPTAEPVEILARLVSESATSYDSTGITDAAARVGLTPYEMLISASLVEREALPQDFAKVARVILNRLEIDQMLQFDSTVNYELDETELATTDADRGRVTPWNTYAKVGLPATPISSPSIGALQAMENPEPGEWIYFVTIDDKGTTLFANSYEEHLQNTELALASGILDSGR</sequence>
<organism evidence="9 10">
    <name type="scientific">Rhodococcus gordoniae</name>
    <dbReference type="NCBI Taxonomy" id="223392"/>
    <lineage>
        <taxon>Bacteria</taxon>
        <taxon>Bacillati</taxon>
        <taxon>Actinomycetota</taxon>
        <taxon>Actinomycetes</taxon>
        <taxon>Mycobacteriales</taxon>
        <taxon>Nocardiaceae</taxon>
        <taxon>Rhodococcus</taxon>
    </lineage>
</organism>
<evidence type="ECO:0000256" key="5">
    <source>
        <dbReference type="ARBA" id="ARBA00023239"/>
    </source>
</evidence>
<feature type="region of interest" description="Disordered" evidence="8">
    <location>
        <begin position="1"/>
        <end position="265"/>
    </location>
</feature>
<evidence type="ECO:0000313" key="9">
    <source>
        <dbReference type="EMBL" id="SUE13817.1"/>
    </source>
</evidence>
<comment type="catalytic activity">
    <reaction evidence="7">
        <text>a peptidoglycan chain = a peptidoglycan chain with N-acetyl-1,6-anhydromuramyl-[peptide] at the reducing end + a peptidoglycan chain with N-acetylglucosamine at the non-reducing end.</text>
        <dbReference type="EC" id="4.2.2.29"/>
    </reaction>
</comment>
<feature type="compositionally biased region" description="Acidic residues" evidence="8">
    <location>
        <begin position="227"/>
        <end position="238"/>
    </location>
</feature>
<feature type="compositionally biased region" description="Basic and acidic residues" evidence="8">
    <location>
        <begin position="193"/>
        <end position="203"/>
    </location>
</feature>
<evidence type="ECO:0000313" key="10">
    <source>
        <dbReference type="Proteomes" id="UP000254569"/>
    </source>
</evidence>
<comment type="function">
    <text evidence="7">Functions as a peptidoglycan terminase that cleaves nascent peptidoglycan strands endolytically to terminate their elongation.</text>
</comment>
<dbReference type="InterPro" id="IPR003770">
    <property type="entry name" value="MLTG-like"/>
</dbReference>
<evidence type="ECO:0000256" key="3">
    <source>
        <dbReference type="ARBA" id="ARBA00022989"/>
    </source>
</evidence>
<protein>
    <recommendedName>
        <fullName evidence="7">Endolytic murein transglycosylase</fullName>
        <ecNumber evidence="7">4.2.2.29</ecNumber>
    </recommendedName>
    <alternativeName>
        <fullName evidence="7">Peptidoglycan lytic transglycosylase</fullName>
    </alternativeName>
    <alternativeName>
        <fullName evidence="7">Peptidoglycan polymerization terminase</fullName>
    </alternativeName>
</protein>
<evidence type="ECO:0000256" key="6">
    <source>
        <dbReference type="ARBA" id="ARBA00023316"/>
    </source>
</evidence>
<keyword evidence="10" id="KW-1185">Reference proteome</keyword>
<dbReference type="PANTHER" id="PTHR30518:SF2">
    <property type="entry name" value="ENDOLYTIC MUREIN TRANSGLYCOSYLASE"/>
    <property type="match status" value="1"/>
</dbReference>
<dbReference type="GO" id="GO:0071555">
    <property type="term" value="P:cell wall organization"/>
    <property type="evidence" value="ECO:0007669"/>
    <property type="project" value="UniProtKB-KW"/>
</dbReference>
<keyword evidence="6 7" id="KW-0961">Cell wall biogenesis/degradation</keyword>
<dbReference type="Proteomes" id="UP000254569">
    <property type="component" value="Unassembled WGS sequence"/>
</dbReference>
<evidence type="ECO:0000256" key="1">
    <source>
        <dbReference type="ARBA" id="ARBA00022475"/>
    </source>
</evidence>
<evidence type="ECO:0000256" key="7">
    <source>
        <dbReference type="HAMAP-Rule" id="MF_02065"/>
    </source>
</evidence>
<dbReference type="GO" id="GO:0005886">
    <property type="term" value="C:plasma membrane"/>
    <property type="evidence" value="ECO:0007669"/>
    <property type="project" value="UniProtKB-SubCell"/>
</dbReference>
<dbReference type="EC" id="4.2.2.29" evidence="7"/>
<feature type="compositionally biased region" description="Acidic residues" evidence="8">
    <location>
        <begin position="135"/>
        <end position="145"/>
    </location>
</feature>
<comment type="similarity">
    <text evidence="7">Belongs to the transglycosylase MltG family.</text>
</comment>
<feature type="compositionally biased region" description="Basic and acidic residues" evidence="8">
    <location>
        <begin position="58"/>
        <end position="69"/>
    </location>
</feature>
<feature type="compositionally biased region" description="Basic and acidic residues" evidence="8">
    <location>
        <begin position="41"/>
        <end position="51"/>
    </location>
</feature>
<feature type="compositionally biased region" description="Gly residues" evidence="8">
    <location>
        <begin position="148"/>
        <end position="192"/>
    </location>
</feature>
<dbReference type="AlphaFoldDB" id="A0A379LUX5"/>
<dbReference type="OrthoDB" id="9814591at2"/>
<dbReference type="GO" id="GO:0008932">
    <property type="term" value="F:lytic endotransglycosylase activity"/>
    <property type="evidence" value="ECO:0007669"/>
    <property type="project" value="UniProtKB-UniRule"/>
</dbReference>
<proteinExistence type="inferred from homology"/>
<comment type="subcellular location">
    <subcellularLocation>
        <location evidence="7">Cell membrane</location>
        <topology evidence="7">Single-pass membrane protein</topology>
    </subcellularLocation>
</comment>
<evidence type="ECO:0000256" key="4">
    <source>
        <dbReference type="ARBA" id="ARBA00023136"/>
    </source>
</evidence>
<dbReference type="Pfam" id="PF02618">
    <property type="entry name" value="YceG"/>
    <property type="match status" value="1"/>
</dbReference>
<keyword evidence="2 7" id="KW-0812">Transmembrane</keyword>
<evidence type="ECO:0000256" key="2">
    <source>
        <dbReference type="ARBA" id="ARBA00022692"/>
    </source>
</evidence>
<dbReference type="PANTHER" id="PTHR30518">
    <property type="entry name" value="ENDOLYTIC MUREIN TRANSGLYCOSYLASE"/>
    <property type="match status" value="1"/>
</dbReference>
<feature type="transmembrane region" description="Helical" evidence="7">
    <location>
        <begin position="270"/>
        <end position="291"/>
    </location>
</feature>
<dbReference type="HAMAP" id="MF_02065">
    <property type="entry name" value="MltG"/>
    <property type="match status" value="1"/>
</dbReference>
<feature type="compositionally biased region" description="Basic and acidic residues" evidence="8">
    <location>
        <begin position="213"/>
        <end position="226"/>
    </location>
</feature>
<keyword evidence="4 7" id="KW-0472">Membrane</keyword>
<feature type="compositionally biased region" description="Low complexity" evidence="8">
    <location>
        <begin position="99"/>
        <end position="116"/>
    </location>
</feature>
<reference evidence="9 10" key="1">
    <citation type="submission" date="2018-06" db="EMBL/GenBank/DDBJ databases">
        <authorList>
            <consortium name="Pathogen Informatics"/>
            <person name="Doyle S."/>
        </authorList>
    </citation>
    <scope>NUCLEOTIDE SEQUENCE [LARGE SCALE GENOMIC DNA]</scope>
    <source>
        <strain evidence="9 10">NCTC13296</strain>
    </source>
</reference>
<accession>A0A379LUX5</accession>
<keyword evidence="5 7" id="KW-0456">Lyase</keyword>
<dbReference type="RefSeq" id="WP_115311448.1">
    <property type="nucleotide sequence ID" value="NZ_UGVI01000001.1"/>
</dbReference>
<name>A0A379LUX5_9NOCA</name>